<organism evidence="2 3">
    <name type="scientific">Cymbomonas tetramitiformis</name>
    <dbReference type="NCBI Taxonomy" id="36881"/>
    <lineage>
        <taxon>Eukaryota</taxon>
        <taxon>Viridiplantae</taxon>
        <taxon>Chlorophyta</taxon>
        <taxon>Pyramimonadophyceae</taxon>
        <taxon>Pyramimonadales</taxon>
        <taxon>Pyramimonadaceae</taxon>
        <taxon>Cymbomonas</taxon>
    </lineage>
</organism>
<dbReference type="InterPro" id="IPR036869">
    <property type="entry name" value="J_dom_sf"/>
</dbReference>
<dbReference type="EMBL" id="LGRX02010476">
    <property type="protein sequence ID" value="KAK3270308.1"/>
    <property type="molecule type" value="Genomic_DNA"/>
</dbReference>
<accession>A0AAE0G2T9</accession>
<reference evidence="2 3" key="1">
    <citation type="journal article" date="2015" name="Genome Biol. Evol.">
        <title>Comparative Genomics of a Bacterivorous Green Alga Reveals Evolutionary Causalities and Consequences of Phago-Mixotrophic Mode of Nutrition.</title>
        <authorList>
            <person name="Burns J.A."/>
            <person name="Paasch A."/>
            <person name="Narechania A."/>
            <person name="Kim E."/>
        </authorList>
    </citation>
    <scope>NUCLEOTIDE SEQUENCE [LARGE SCALE GENOMIC DNA]</scope>
    <source>
        <strain evidence="2 3">PLY_AMNH</strain>
    </source>
</reference>
<dbReference type="PANTHER" id="PTHR44094">
    <property type="entry name" value="DNAJ HEAT SHOCK N-TERMINAL DOMAIN-CONTAINING PROTEIN"/>
    <property type="match status" value="1"/>
</dbReference>
<dbReference type="InterPro" id="IPR001623">
    <property type="entry name" value="DnaJ_domain"/>
</dbReference>
<dbReference type="InterPro" id="IPR026894">
    <property type="entry name" value="DnaJ_X"/>
</dbReference>
<dbReference type="Gene3D" id="1.10.287.110">
    <property type="entry name" value="DnaJ domain"/>
    <property type="match status" value="1"/>
</dbReference>
<evidence type="ECO:0000313" key="3">
    <source>
        <dbReference type="Proteomes" id="UP001190700"/>
    </source>
</evidence>
<sequence length="529" mass="57507">MNSEDDAPAAPPKEAMAKAITEWTGKTAAPKAQQDVEFSDIFSVRRPKNVWAGTSSGVQSILKGVAAGTASLVAAPTAMAYQEGFGGFVKGLGAGIAGAVVLPIVGCTVGAVQIGRGLWNTPEAITETFSGKRWDQRQRAWVVDNLVEDGVKLAEKDDEDIFAAARQRAQVEEKAESSQAVGEPRETGFYEVLDIKPDATQAEIKRAYYLLARQLHPDKNKDDPTAAARFQELGEAYQVLSNEELRKKYDTHGKEGLGDEPIIDATAFFAMLFGSEQFDHLVGRLSLAAMAAAGAELRREELQSLQERRECRLAIKLSALLTCYTEGDVEGFDVLMQKQAAVLANASFGSVMLHTVGYIYENAADQYIGSISNFSFSNMSAFGTSQFASIAEKGHGIKTRINAIGSAINVYKASRKVTEAMKEGESKEAMAQQVLQSKDVLPAFVDALWSATVIDIEGTLHNVCQKVLFDRSTADKKSSLVRAQGLKRLGQIFQSVKAPESASADNLLCLMEIWWVLSEIILKLRSWCI</sequence>
<dbReference type="AlphaFoldDB" id="A0AAE0G2T9"/>
<dbReference type="PRINTS" id="PR00625">
    <property type="entry name" value="JDOMAIN"/>
</dbReference>
<name>A0AAE0G2T9_9CHLO</name>
<feature type="domain" description="J" evidence="1">
    <location>
        <begin position="188"/>
        <end position="253"/>
    </location>
</feature>
<evidence type="ECO:0000313" key="2">
    <source>
        <dbReference type="EMBL" id="KAK3270308.1"/>
    </source>
</evidence>
<dbReference type="CDD" id="cd06257">
    <property type="entry name" value="DnaJ"/>
    <property type="match status" value="1"/>
</dbReference>
<dbReference type="Pfam" id="PF14308">
    <property type="entry name" value="DnaJ-X"/>
    <property type="match status" value="1"/>
</dbReference>
<dbReference type="InterPro" id="IPR018253">
    <property type="entry name" value="DnaJ_domain_CS"/>
</dbReference>
<dbReference type="Pfam" id="PF00226">
    <property type="entry name" value="DnaJ"/>
    <property type="match status" value="1"/>
</dbReference>
<dbReference type="SUPFAM" id="SSF46565">
    <property type="entry name" value="Chaperone J-domain"/>
    <property type="match status" value="1"/>
</dbReference>
<dbReference type="PROSITE" id="PS00636">
    <property type="entry name" value="DNAJ_1"/>
    <property type="match status" value="1"/>
</dbReference>
<keyword evidence="3" id="KW-1185">Reference proteome</keyword>
<gene>
    <name evidence="2" type="ORF">CYMTET_21288</name>
</gene>
<protein>
    <recommendedName>
        <fullName evidence="1">J domain-containing protein</fullName>
    </recommendedName>
</protein>
<dbReference type="Proteomes" id="UP001190700">
    <property type="component" value="Unassembled WGS sequence"/>
</dbReference>
<comment type="caution">
    <text evidence="2">The sequence shown here is derived from an EMBL/GenBank/DDBJ whole genome shotgun (WGS) entry which is preliminary data.</text>
</comment>
<dbReference type="SMART" id="SM00271">
    <property type="entry name" value="DnaJ"/>
    <property type="match status" value="1"/>
</dbReference>
<dbReference type="InterPro" id="IPR052423">
    <property type="entry name" value="EMIR"/>
</dbReference>
<dbReference type="PROSITE" id="PS50076">
    <property type="entry name" value="DNAJ_2"/>
    <property type="match status" value="1"/>
</dbReference>
<proteinExistence type="predicted"/>
<dbReference type="PANTHER" id="PTHR44094:SF8">
    <property type="entry name" value="DNAJ HEAT SHOCK N-TERMINAL DOMAIN-CONTAINING PROTEIN-RELATED"/>
    <property type="match status" value="1"/>
</dbReference>
<evidence type="ECO:0000259" key="1">
    <source>
        <dbReference type="PROSITE" id="PS50076"/>
    </source>
</evidence>